<comment type="caution">
    <text evidence="3">The sequence shown here is derived from an EMBL/GenBank/DDBJ whole genome shotgun (WGS) entry which is preliminary data.</text>
</comment>
<dbReference type="PROSITE" id="PS50181">
    <property type="entry name" value="FBOX"/>
    <property type="match status" value="1"/>
</dbReference>
<dbReference type="EMBL" id="QJNU01000316">
    <property type="protein sequence ID" value="RYP02433.1"/>
    <property type="molecule type" value="Genomic_DNA"/>
</dbReference>
<feature type="compositionally biased region" description="Acidic residues" evidence="1">
    <location>
        <begin position="328"/>
        <end position="343"/>
    </location>
</feature>
<evidence type="ECO:0000313" key="4">
    <source>
        <dbReference type="Proteomes" id="UP000293360"/>
    </source>
</evidence>
<feature type="compositionally biased region" description="Basic and acidic residues" evidence="1">
    <location>
        <begin position="344"/>
        <end position="354"/>
    </location>
</feature>
<protein>
    <recommendedName>
        <fullName evidence="2">F-box domain-containing protein</fullName>
    </recommendedName>
</protein>
<dbReference type="OrthoDB" id="4918043at2759"/>
<sequence length="354" mass="40183">MELPELPAELLLNLAELMDIVSLKRLMATNKALSDLIRTHEKSVSLTRTAAFKFLPTGNILSSLEPERFVLRPKTFDFVHELECREQHIDRLFRTTSFLDIASPPFLRALTASQQARLTPLLRRALYHCDCMADLASNPPCKPIPEVSYSMIEHGAWARPAEEVSPENPRDGDPFANPQARPHQMAYIHSLPAHDVAFLYYLITALGVSYNNTRRDYVESDPSAWERITVFEECVLRHGTWFLWAYFLGPEYMKDMSSKMEAAGMVELTDWETGKDGVQRGLKMTLLDRFKEVFVDDDDDAESRTLLKDRMLGFVKDVVVGRESAEEKDGDAENEYADGDGDVEDVKGVEDLEG</sequence>
<name>A0A4Q4TBC3_9PEZI</name>
<proteinExistence type="predicted"/>
<gene>
    <name evidence="3" type="ORF">DL764_005812</name>
</gene>
<dbReference type="InterPro" id="IPR001810">
    <property type="entry name" value="F-box_dom"/>
</dbReference>
<feature type="domain" description="F-box" evidence="2">
    <location>
        <begin position="1"/>
        <end position="46"/>
    </location>
</feature>
<keyword evidence="4" id="KW-1185">Reference proteome</keyword>
<evidence type="ECO:0000259" key="2">
    <source>
        <dbReference type="PROSITE" id="PS50181"/>
    </source>
</evidence>
<accession>A0A4Q4TBC3</accession>
<organism evidence="3 4">
    <name type="scientific">Monosporascus ibericus</name>
    <dbReference type="NCBI Taxonomy" id="155417"/>
    <lineage>
        <taxon>Eukaryota</taxon>
        <taxon>Fungi</taxon>
        <taxon>Dikarya</taxon>
        <taxon>Ascomycota</taxon>
        <taxon>Pezizomycotina</taxon>
        <taxon>Sordariomycetes</taxon>
        <taxon>Xylariomycetidae</taxon>
        <taxon>Xylariales</taxon>
        <taxon>Xylariales incertae sedis</taxon>
        <taxon>Monosporascus</taxon>
    </lineage>
</organism>
<evidence type="ECO:0000313" key="3">
    <source>
        <dbReference type="EMBL" id="RYP02433.1"/>
    </source>
</evidence>
<dbReference type="Proteomes" id="UP000293360">
    <property type="component" value="Unassembled WGS sequence"/>
</dbReference>
<dbReference type="STRING" id="155417.A0A4Q4TBC3"/>
<feature type="region of interest" description="Disordered" evidence="1">
    <location>
        <begin position="323"/>
        <end position="354"/>
    </location>
</feature>
<evidence type="ECO:0000256" key="1">
    <source>
        <dbReference type="SAM" id="MobiDB-lite"/>
    </source>
</evidence>
<reference evidence="3 4" key="1">
    <citation type="submission" date="2018-06" db="EMBL/GenBank/DDBJ databases">
        <title>Complete Genomes of Monosporascus.</title>
        <authorList>
            <person name="Robinson A.J."/>
            <person name="Natvig D.O."/>
        </authorList>
    </citation>
    <scope>NUCLEOTIDE SEQUENCE [LARGE SCALE GENOMIC DNA]</scope>
    <source>
        <strain evidence="3 4">CBS 110550</strain>
    </source>
</reference>
<dbReference type="AlphaFoldDB" id="A0A4Q4TBC3"/>